<evidence type="ECO:0000313" key="2">
    <source>
        <dbReference type="EMBL" id="MFC5519367.1"/>
    </source>
</evidence>
<feature type="domain" description="Calcineurin-like phosphoesterase" evidence="1">
    <location>
        <begin position="79"/>
        <end position="289"/>
    </location>
</feature>
<comment type="caution">
    <text evidence="2">The sequence shown here is derived from an EMBL/GenBank/DDBJ whole genome shotgun (WGS) entry which is preliminary data.</text>
</comment>
<dbReference type="PANTHER" id="PTHR43143">
    <property type="entry name" value="METALLOPHOSPHOESTERASE, CALCINEURIN SUPERFAMILY"/>
    <property type="match status" value="1"/>
</dbReference>
<gene>
    <name evidence="2" type="ORF">ACFPP7_00345</name>
</gene>
<dbReference type="RefSeq" id="WP_068831621.1">
    <property type="nucleotide sequence ID" value="NZ_JBHSMX010000003.1"/>
</dbReference>
<dbReference type="PANTHER" id="PTHR43143:SF1">
    <property type="entry name" value="SERINE_THREONINE-PROTEIN PHOSPHATASE CPPED1"/>
    <property type="match status" value="1"/>
</dbReference>
<dbReference type="InterPro" id="IPR019546">
    <property type="entry name" value="TAT_signal_bac_arc"/>
</dbReference>
<evidence type="ECO:0000259" key="1">
    <source>
        <dbReference type="Pfam" id="PF00149"/>
    </source>
</evidence>
<dbReference type="Gene3D" id="3.60.21.10">
    <property type="match status" value="1"/>
</dbReference>
<dbReference type="InterPro" id="IPR006311">
    <property type="entry name" value="TAT_signal"/>
</dbReference>
<dbReference type="NCBIfam" id="TIGR01409">
    <property type="entry name" value="TAT_signal_seq"/>
    <property type="match status" value="1"/>
</dbReference>
<dbReference type="Pfam" id="PF00149">
    <property type="entry name" value="Metallophos"/>
    <property type="match status" value="1"/>
</dbReference>
<dbReference type="GO" id="GO:0016787">
    <property type="term" value="F:hydrolase activity"/>
    <property type="evidence" value="ECO:0007669"/>
    <property type="project" value="UniProtKB-KW"/>
</dbReference>
<evidence type="ECO:0000313" key="3">
    <source>
        <dbReference type="Proteomes" id="UP001596084"/>
    </source>
</evidence>
<keyword evidence="2" id="KW-0378">Hydrolase</keyword>
<dbReference type="InterPro" id="IPR004843">
    <property type="entry name" value="Calcineurin-like_PHP"/>
</dbReference>
<accession>A0ABW0Q5I0</accession>
<protein>
    <submittedName>
        <fullName evidence="2">Metallophosphoesterase family protein</fullName>
        <ecNumber evidence="2">3.1.-.-</ecNumber>
    </submittedName>
</protein>
<name>A0ABW0Q5I0_9BURK</name>
<proteinExistence type="predicted"/>
<dbReference type="EMBL" id="JBHSMX010000003">
    <property type="protein sequence ID" value="MFC5519367.1"/>
    <property type="molecule type" value="Genomic_DNA"/>
</dbReference>
<keyword evidence="3" id="KW-1185">Reference proteome</keyword>
<organism evidence="2 3">
    <name type="scientific">Polaromonas jejuensis</name>
    <dbReference type="NCBI Taxonomy" id="457502"/>
    <lineage>
        <taxon>Bacteria</taxon>
        <taxon>Pseudomonadati</taxon>
        <taxon>Pseudomonadota</taxon>
        <taxon>Betaproteobacteria</taxon>
        <taxon>Burkholderiales</taxon>
        <taxon>Comamonadaceae</taxon>
        <taxon>Polaromonas</taxon>
    </lineage>
</organism>
<dbReference type="PROSITE" id="PS51318">
    <property type="entry name" value="TAT"/>
    <property type="match status" value="1"/>
</dbReference>
<reference evidence="3" key="1">
    <citation type="journal article" date="2019" name="Int. J. Syst. Evol. Microbiol.">
        <title>The Global Catalogue of Microorganisms (GCM) 10K type strain sequencing project: providing services to taxonomists for standard genome sequencing and annotation.</title>
        <authorList>
            <consortium name="The Broad Institute Genomics Platform"/>
            <consortium name="The Broad Institute Genome Sequencing Center for Infectious Disease"/>
            <person name="Wu L."/>
            <person name="Ma J."/>
        </authorList>
    </citation>
    <scope>NUCLEOTIDE SEQUENCE [LARGE SCALE GENOMIC DNA]</scope>
    <source>
        <strain evidence="3">CGMCC 4.7277</strain>
    </source>
</reference>
<dbReference type="Proteomes" id="UP001596084">
    <property type="component" value="Unassembled WGS sequence"/>
</dbReference>
<dbReference type="InterPro" id="IPR029052">
    <property type="entry name" value="Metallo-depent_PP-like"/>
</dbReference>
<dbReference type="SUPFAM" id="SSF56300">
    <property type="entry name" value="Metallo-dependent phosphatases"/>
    <property type="match status" value="1"/>
</dbReference>
<dbReference type="EC" id="3.1.-.-" evidence="2"/>
<sequence>MKTADKQDPDAPADCPVYSTGVTGEGYVYDGCRNVLSPGWSRRGFIETLGLTGATLAAAPLASMLLPGSALAGSAVEDFRFAILADSHTMGKKNNPMKVRLEAAIRQINAMNPAPDFVMYLGDAITDGTIDEFKYFEDIIAGLKPKTYYLAGEHDWYLDMGEYYMQHMIQRARPYYSFDHKGAHIMALHGSNLNDFWSSRKLSPQERMKVAGDINDPAQGTFALGRAQLDWMEKDLATVPRNAPILIFSHVPLYQYYKPWNFWTQDADQAHAILKPFSNVQVFHAHVHQLVEHQIANMKFCGILSTSWPHPYPESYHTLGLSGQMPRPNPARLFDGLGWHIARVEGSGKVSHEDILWTLKPPES</sequence>
<dbReference type="InterPro" id="IPR051918">
    <property type="entry name" value="STPP_CPPED1"/>
</dbReference>